<dbReference type="PANTHER" id="PTHR47204:SF1">
    <property type="entry name" value="RIBONUCLEASE H2 SUBUNIT C"/>
    <property type="match status" value="1"/>
</dbReference>
<evidence type="ECO:0000313" key="1">
    <source>
        <dbReference type="EMBL" id="KAL3271731.1"/>
    </source>
</evidence>
<dbReference type="EMBL" id="JABFTP020000042">
    <property type="protein sequence ID" value="KAL3271731.1"/>
    <property type="molecule type" value="Genomic_DNA"/>
</dbReference>
<dbReference type="Pfam" id="PF08615">
    <property type="entry name" value="RNase_H2_suC"/>
    <property type="match status" value="1"/>
</dbReference>
<sequence length="131" mass="15093">MAIHIQNNIRTNYEVRNQLHSIPCKIHADCDAPVSKFFIPSINKDGVMKASFRGYPLIGTEVKIPEGYRGVVLHETVRPATETEERKFYIINSFDKFNYWNWGKAASKNDSLIKAMEWIEIAEALHTPIQE</sequence>
<dbReference type="Proteomes" id="UP001516400">
    <property type="component" value="Unassembled WGS sequence"/>
</dbReference>
<reference evidence="1 2" key="1">
    <citation type="journal article" date="2021" name="BMC Biol.">
        <title>Horizontally acquired antibacterial genes associated with adaptive radiation of ladybird beetles.</title>
        <authorList>
            <person name="Li H.S."/>
            <person name="Tang X.F."/>
            <person name="Huang Y.H."/>
            <person name="Xu Z.Y."/>
            <person name="Chen M.L."/>
            <person name="Du X.Y."/>
            <person name="Qiu B.Y."/>
            <person name="Chen P.T."/>
            <person name="Zhang W."/>
            <person name="Slipinski A."/>
            <person name="Escalona H.E."/>
            <person name="Waterhouse R.M."/>
            <person name="Zwick A."/>
            <person name="Pang H."/>
        </authorList>
    </citation>
    <scope>NUCLEOTIDE SEQUENCE [LARGE SCALE GENOMIC DNA]</scope>
    <source>
        <strain evidence="1">SYSU2018</strain>
    </source>
</reference>
<dbReference type="AlphaFoldDB" id="A0ABD2MZ66"/>
<protein>
    <submittedName>
        <fullName evidence="1">Uncharacterized protein</fullName>
    </submittedName>
</protein>
<evidence type="ECO:0000313" key="2">
    <source>
        <dbReference type="Proteomes" id="UP001516400"/>
    </source>
</evidence>
<dbReference type="CDD" id="cd09271">
    <property type="entry name" value="RNase_H2-C"/>
    <property type="match status" value="1"/>
</dbReference>
<organism evidence="1 2">
    <name type="scientific">Cryptolaemus montrouzieri</name>
    <dbReference type="NCBI Taxonomy" id="559131"/>
    <lineage>
        <taxon>Eukaryota</taxon>
        <taxon>Metazoa</taxon>
        <taxon>Ecdysozoa</taxon>
        <taxon>Arthropoda</taxon>
        <taxon>Hexapoda</taxon>
        <taxon>Insecta</taxon>
        <taxon>Pterygota</taxon>
        <taxon>Neoptera</taxon>
        <taxon>Endopterygota</taxon>
        <taxon>Coleoptera</taxon>
        <taxon>Polyphaga</taxon>
        <taxon>Cucujiformia</taxon>
        <taxon>Coccinelloidea</taxon>
        <taxon>Coccinellidae</taxon>
        <taxon>Scymninae</taxon>
        <taxon>Scymnini</taxon>
        <taxon>Cryptolaemus</taxon>
    </lineage>
</organism>
<proteinExistence type="predicted"/>
<comment type="caution">
    <text evidence="1">The sequence shown here is derived from an EMBL/GenBank/DDBJ whole genome shotgun (WGS) entry which is preliminary data.</text>
</comment>
<gene>
    <name evidence="1" type="ORF">HHI36_022201</name>
</gene>
<dbReference type="Gene3D" id="2.40.128.680">
    <property type="match status" value="1"/>
</dbReference>
<accession>A0ABD2MZ66</accession>
<dbReference type="PANTHER" id="PTHR47204">
    <property type="entry name" value="OS02G0168900 PROTEIN"/>
    <property type="match status" value="1"/>
</dbReference>
<dbReference type="InterPro" id="IPR013924">
    <property type="entry name" value="RNase_H2_suC"/>
</dbReference>
<name>A0ABD2MZ66_9CUCU</name>
<keyword evidence="2" id="KW-1185">Reference proteome</keyword>